<evidence type="ECO:0000313" key="2">
    <source>
        <dbReference type="EMBL" id="KLK88488.1"/>
    </source>
</evidence>
<protein>
    <submittedName>
        <fullName evidence="2">Uncharacterized protein</fullName>
    </submittedName>
</protein>
<evidence type="ECO:0000256" key="1">
    <source>
        <dbReference type="SAM" id="Coils"/>
    </source>
</evidence>
<accession>A0A0H1R009</accession>
<evidence type="ECO:0000313" key="3">
    <source>
        <dbReference type="Proteomes" id="UP000035301"/>
    </source>
</evidence>
<proteinExistence type="predicted"/>
<keyword evidence="3" id="KW-1185">Reference proteome</keyword>
<reference evidence="2 3" key="1">
    <citation type="journal article" date="2015" name="Int. J. Syst. Evol. Microbiol.">
        <title>Methanoculleus sediminis sp. nov., a methanogen from sediments near a submarine mud volcano.</title>
        <authorList>
            <person name="Chen S.C."/>
            <person name="Chen M.F."/>
            <person name="Lai M.C."/>
            <person name="Weng C.Y."/>
            <person name="Wu S.Y."/>
            <person name="Lin S."/>
            <person name="Yang T.F."/>
            <person name="Chen P.C."/>
        </authorList>
    </citation>
    <scope>NUCLEOTIDE SEQUENCE [LARGE SCALE GENOMIC DNA]</scope>
    <source>
        <strain evidence="2 3">S3Fa</strain>
    </source>
</reference>
<gene>
    <name evidence="2" type="ORF">SZ63_05595</name>
</gene>
<sequence>MTICFIDLDLNQDGSFKLPREKVFEILHRFDSFTVRTRSGGFHIYFAITAPEAWEVCKQYGENAVLKHDGVNYGEFRLTNQYVVGVGSYIPVNDQSQSHGYREEATGYYEVEIDKPIRFISADDLGTLLHKKTCTTPPISTGGGVWAVNHDQINEIKPDNIINAYGKTLEEVRAQDIKLDNLLSGAGASLTSKTPEKEPDKSEMDYAAVSILKGHGFTPEQTWVILRKYRPYAKMLERDDYLERTIGKVYKNGSSFTSSPTITSTAGDPSDTETEEIVLSQFPDKLSTTRPCIHLLGLPRTGKSYFAQKILGTEYSSGVYVAPSHEILKQQYARFIQQFPKKTCVRLVGKGQESVCTYVNDQGKKCDCAHCLKMPKFNTNETKKDGSSISRDDIITWWEMEKVAKKVVLRYKHIDPTTFTQEEFHKLLERDGKKYCPYYLLHFCEREVDYVFTTQYYTTVPDENESITSIKKREVCVIDEDPSFRFYLPRDFALVEYSCYPASTKIKNNLFEYAEPLNHLKSYVMHVYEKDKNGKMIQKAKQRLKEHEKIILDLINYVETVQKCISEFKDKYAEMEFNELVDALEEIQILPNDERESSLYQDEATKQMILKEIEQYERKQGFGGEQESESGFLLRPLFEILLYPLMPSPYCTIGRNPQTLYLVGDKEKIIREPRCADKYILIGFSEAGQFAKQLFPNPTDRICYRIDSFPYKQNFTLVVVCGKDAKEQQRLTMSFIRKLIEKNRSSAWKVPSMILTSSQKQQEALAKRLPDGTTYACRKDEINTYLQKWCEGNAEIFYQNSTISRGIDIPWMDVLIVHSCNFAQPYPKAVIDNCDRALKHILTDIKQEKERLDSLDPKEPGYSDHVREIQNHIDELKDLHFDMAEPMEDKKYHAKVIQHSSLVDETTNSVLRPTPVNGKRTEQAKFIIIQGKEEMYLKSELTHDMREICITSEKEASAVIDLIYDSVTKVNSEAIMLKGTGHALTEITDYTDADIERASEIDGIQFGKSYHEVAPLIEELKAELKELNEEVDSPDGQDQKSDIVGIVEKLVKHPAFGKWTKEKQRTGSISVSALIRWVRSRRREPYSLASCREAVNFLVQQKWVSVKRSSLVREHSTLERDNARRNDTLYMTKANINAIHEGSLGKITINPKPSN</sequence>
<comment type="caution">
    <text evidence="2">The sequence shown here is derived from an EMBL/GenBank/DDBJ whole genome shotgun (WGS) entry which is preliminary data.</text>
</comment>
<dbReference type="Proteomes" id="UP000035301">
    <property type="component" value="Unassembled WGS sequence"/>
</dbReference>
<feature type="coiled-coil region" evidence="1">
    <location>
        <begin position="1010"/>
        <end position="1037"/>
    </location>
</feature>
<keyword evidence="1" id="KW-0175">Coiled coil</keyword>
<dbReference type="AlphaFoldDB" id="A0A0H1R009"/>
<dbReference type="PATRIC" id="fig|1550566.3.peg.1202"/>
<name>A0A0H1R009_9EURY</name>
<dbReference type="EMBL" id="JXOJ01000002">
    <property type="protein sequence ID" value="KLK88488.1"/>
    <property type="molecule type" value="Genomic_DNA"/>
</dbReference>
<organism evidence="2 3">
    <name type="scientific">Methanoculleus sediminis</name>
    <dbReference type="NCBI Taxonomy" id="1550566"/>
    <lineage>
        <taxon>Archaea</taxon>
        <taxon>Methanobacteriati</taxon>
        <taxon>Methanobacteriota</taxon>
        <taxon>Stenosarchaea group</taxon>
        <taxon>Methanomicrobia</taxon>
        <taxon>Methanomicrobiales</taxon>
        <taxon>Methanomicrobiaceae</taxon>
        <taxon>Methanoculleus</taxon>
    </lineage>
</organism>